<accession>A0ABS4KF63</accession>
<dbReference type="RefSeq" id="WP_210061585.1">
    <property type="nucleotide sequence ID" value="NZ_JAGGLJ010000014.1"/>
</dbReference>
<proteinExistence type="predicted"/>
<dbReference type="Pfam" id="PF06257">
    <property type="entry name" value="VEG"/>
    <property type="match status" value="1"/>
</dbReference>
<keyword evidence="2" id="KW-1185">Reference proteome</keyword>
<dbReference type="Gene3D" id="2.30.30.100">
    <property type="match status" value="1"/>
</dbReference>
<gene>
    <name evidence="1" type="ORF">J2Z71_001445</name>
</gene>
<evidence type="ECO:0000313" key="2">
    <source>
        <dbReference type="Proteomes" id="UP001519306"/>
    </source>
</evidence>
<dbReference type="EMBL" id="JAGGLJ010000014">
    <property type="protein sequence ID" value="MBP2025896.1"/>
    <property type="molecule type" value="Genomic_DNA"/>
</dbReference>
<protein>
    <submittedName>
        <fullName evidence="1">Uncharacterized protein Veg</fullName>
    </submittedName>
</protein>
<dbReference type="InterPro" id="IPR009366">
    <property type="entry name" value="Protein_Veg"/>
</dbReference>
<dbReference type="PANTHER" id="PTHR40026">
    <property type="entry name" value="PROTEIN VEG"/>
    <property type="match status" value="1"/>
</dbReference>
<dbReference type="Proteomes" id="UP001519306">
    <property type="component" value="Unassembled WGS sequence"/>
</dbReference>
<evidence type="ECO:0000313" key="1">
    <source>
        <dbReference type="EMBL" id="MBP2025896.1"/>
    </source>
</evidence>
<comment type="caution">
    <text evidence="1">The sequence shown here is derived from an EMBL/GenBank/DDBJ whole genome shotgun (WGS) entry which is preliminary data.</text>
</comment>
<name>A0ABS4KF63_9FIRM</name>
<sequence length="89" mass="10263">MNQMEIIKNELQQHLGKKVILKANRGRKKFVTRYGILKEVYPSLFKVDVKNGSEITTATFTYSDVLTKTVKVTILDDDVNFQDLKKKIS</sequence>
<reference evidence="1 2" key="1">
    <citation type="submission" date="2021-03" db="EMBL/GenBank/DDBJ databases">
        <title>Genomic Encyclopedia of Type Strains, Phase IV (KMG-IV): sequencing the most valuable type-strain genomes for metagenomic binning, comparative biology and taxonomic classification.</title>
        <authorList>
            <person name="Goeker M."/>
        </authorList>
    </citation>
    <scope>NUCLEOTIDE SEQUENCE [LARGE SCALE GENOMIC DNA]</scope>
    <source>
        <strain evidence="1 2">DSM 27563</strain>
    </source>
</reference>
<dbReference type="PANTHER" id="PTHR40026:SF1">
    <property type="entry name" value="PROTEIN VEG"/>
    <property type="match status" value="1"/>
</dbReference>
<organism evidence="1 2">
    <name type="scientific">Peptoniphilus stercorisuis</name>
    <dbReference type="NCBI Taxonomy" id="1436965"/>
    <lineage>
        <taxon>Bacteria</taxon>
        <taxon>Bacillati</taxon>
        <taxon>Bacillota</taxon>
        <taxon>Tissierellia</taxon>
        <taxon>Tissierellales</taxon>
        <taxon>Peptoniphilaceae</taxon>
        <taxon>Peptoniphilus</taxon>
    </lineage>
</organism>